<evidence type="ECO:0000256" key="1">
    <source>
        <dbReference type="SAM" id="SignalP"/>
    </source>
</evidence>
<sequence>MKQFLVGLFLAIPMMSIAQSNFHKGYLITNANDTLKGYIDYKEGSSNSDSFIFKSDLSAKPQSYNLTNCAAYGIDGLVAYQRFLVNISLGSEDLGKLSDVIDRSSRRDTVFLEVLQVGPKVSLYIYRDRIKKRYYILDRDDQEPSELLRHLYNNPNNPGSAITNVEYARQLIPVLKKYDQWTETSEYKLRGLGYNSAELLKIVARINNQQVEKSGTPKLRFFVGAGINLSDTRFKGKNKLASKTATSKTSVDPMISGGVDFFANPSIRRLLFRIELTLASGKSEVTSEDAGSSFDLIALTINPQIIYNFYNAENFKFFMGAGPEMTYSKYSNQKAYLLVRNVIPEGRREEVKLDLRSFYATFQATAGVVLNKRLELSIGYSLPSSLTNYAYYGLERTKFRAGINYLFGKR</sequence>
<feature type="signal peptide" evidence="1">
    <location>
        <begin position="1"/>
        <end position="18"/>
    </location>
</feature>
<feature type="chain" id="PRO_5012115563" evidence="1">
    <location>
        <begin position="19"/>
        <end position="410"/>
    </location>
</feature>
<dbReference type="AlphaFoldDB" id="A0A1M5EFU8"/>
<reference evidence="3" key="1">
    <citation type="submission" date="2016-11" db="EMBL/GenBank/DDBJ databases">
        <authorList>
            <person name="Varghese N."/>
            <person name="Submissions S."/>
        </authorList>
    </citation>
    <scope>NUCLEOTIDE SEQUENCE [LARGE SCALE GENOMIC DNA]</scope>
    <source>
        <strain evidence="3">DSM 16990</strain>
    </source>
</reference>
<name>A0A1M5EFU8_9SPHI</name>
<protein>
    <submittedName>
        <fullName evidence="2">Outer membrane protein beta-barrel domain-containing protein</fullName>
    </submittedName>
</protein>
<dbReference type="STRING" id="288992.SAMN04488522_103631"/>
<dbReference type="RefSeq" id="WP_073232390.1">
    <property type="nucleotide sequence ID" value="NZ_FQUQ01000003.1"/>
</dbReference>
<proteinExistence type="predicted"/>
<dbReference type="Gene3D" id="2.40.160.20">
    <property type="match status" value="1"/>
</dbReference>
<dbReference type="Proteomes" id="UP000184287">
    <property type="component" value="Unassembled WGS sequence"/>
</dbReference>
<dbReference type="EMBL" id="FQUQ01000003">
    <property type="protein sequence ID" value="SHF78056.1"/>
    <property type="molecule type" value="Genomic_DNA"/>
</dbReference>
<organism evidence="2 3">
    <name type="scientific">Pedobacter caeni</name>
    <dbReference type="NCBI Taxonomy" id="288992"/>
    <lineage>
        <taxon>Bacteria</taxon>
        <taxon>Pseudomonadati</taxon>
        <taxon>Bacteroidota</taxon>
        <taxon>Sphingobacteriia</taxon>
        <taxon>Sphingobacteriales</taxon>
        <taxon>Sphingobacteriaceae</taxon>
        <taxon>Pedobacter</taxon>
    </lineage>
</organism>
<evidence type="ECO:0000313" key="3">
    <source>
        <dbReference type="Proteomes" id="UP000184287"/>
    </source>
</evidence>
<accession>A0A1M5EFU8</accession>
<gene>
    <name evidence="2" type="ORF">SAMN04488522_103631</name>
</gene>
<keyword evidence="1" id="KW-0732">Signal</keyword>
<keyword evidence="3" id="KW-1185">Reference proteome</keyword>
<evidence type="ECO:0000313" key="2">
    <source>
        <dbReference type="EMBL" id="SHF78056.1"/>
    </source>
</evidence>
<dbReference type="OrthoDB" id="677565at2"/>